<feature type="compositionally biased region" description="Basic and acidic residues" evidence="1">
    <location>
        <begin position="61"/>
        <end position="79"/>
    </location>
</feature>
<proteinExistence type="predicted"/>
<evidence type="ECO:0000256" key="1">
    <source>
        <dbReference type="SAM" id="MobiDB-lite"/>
    </source>
</evidence>
<feature type="region of interest" description="Disordered" evidence="1">
    <location>
        <begin position="43"/>
        <end position="79"/>
    </location>
</feature>
<organism evidence="3">
    <name type="scientific">Manihot esculenta</name>
    <name type="common">Cassava</name>
    <name type="synonym">Jatropha manihot</name>
    <dbReference type="NCBI Taxonomy" id="3983"/>
    <lineage>
        <taxon>Eukaryota</taxon>
        <taxon>Viridiplantae</taxon>
        <taxon>Streptophyta</taxon>
        <taxon>Embryophyta</taxon>
        <taxon>Tracheophyta</taxon>
        <taxon>Spermatophyta</taxon>
        <taxon>Magnoliopsida</taxon>
        <taxon>eudicotyledons</taxon>
        <taxon>Gunneridae</taxon>
        <taxon>Pentapetalae</taxon>
        <taxon>rosids</taxon>
        <taxon>fabids</taxon>
        <taxon>Malpighiales</taxon>
        <taxon>Euphorbiaceae</taxon>
        <taxon>Crotonoideae</taxon>
        <taxon>Manihoteae</taxon>
        <taxon>Manihot</taxon>
    </lineage>
</organism>
<gene>
    <name evidence="3" type="ORF">MANES_09G078900</name>
</gene>
<name>A0A2C9V916_MANES</name>
<keyword evidence="2" id="KW-0472">Membrane</keyword>
<protein>
    <submittedName>
        <fullName evidence="3">Uncharacterized protein</fullName>
    </submittedName>
</protein>
<reference evidence="3" key="1">
    <citation type="submission" date="2016-02" db="EMBL/GenBank/DDBJ databases">
        <title>WGS assembly of Manihot esculenta.</title>
        <authorList>
            <person name="Bredeson J.V."/>
            <person name="Prochnik S.E."/>
            <person name="Lyons J.B."/>
            <person name="Schmutz J."/>
            <person name="Grimwood J."/>
            <person name="Vrebalov J."/>
            <person name="Bart R.S."/>
            <person name="Amuge T."/>
            <person name="Ferguson M.E."/>
            <person name="Green R."/>
            <person name="Putnam N."/>
            <person name="Stites J."/>
            <person name="Rounsley S."/>
            <person name="Rokhsar D.S."/>
        </authorList>
    </citation>
    <scope>NUCLEOTIDE SEQUENCE [LARGE SCALE GENOMIC DNA]</scope>
    <source>
        <tissue evidence="3">Leaf</tissue>
    </source>
</reference>
<evidence type="ECO:0000256" key="2">
    <source>
        <dbReference type="SAM" id="Phobius"/>
    </source>
</evidence>
<dbReference type="EMBL" id="CM004395">
    <property type="protein sequence ID" value="OAY41159.1"/>
    <property type="molecule type" value="Genomic_DNA"/>
</dbReference>
<keyword evidence="2" id="KW-1133">Transmembrane helix</keyword>
<evidence type="ECO:0000313" key="3">
    <source>
        <dbReference type="EMBL" id="OAY41159.1"/>
    </source>
</evidence>
<feature type="transmembrane region" description="Helical" evidence="2">
    <location>
        <begin position="85"/>
        <end position="103"/>
    </location>
</feature>
<sequence length="104" mass="11704">MKELKGIKEISYSNVNSVEVFMETQKAFMVKLEAKQRKGIASETNLNDDIDASNDGTAAGDSKDGKDDSADVEHSDPLKDSDDRIFITYMYIYLYIHTSVFILI</sequence>
<dbReference type="AlphaFoldDB" id="A0A2C9V916"/>
<accession>A0A2C9V916</accession>
<keyword evidence="2" id="KW-0812">Transmembrane</keyword>